<accession>A0A914E8W7</accession>
<dbReference type="WBParaSite" id="ACRNAN_scaffold6192.g17910.t1">
    <property type="protein sequence ID" value="ACRNAN_scaffold6192.g17910.t1"/>
    <property type="gene ID" value="ACRNAN_scaffold6192.g17910"/>
</dbReference>
<sequence length="186" mass="20540">MTEIFNRSTTFLSNDSHSTTRPNHFYIVNASSEDPYKEVSTCLEEMPAGSIIFILTVGLSLRWVIKRKNRAKKPPDAVSLQSIPAGVLRNCDNGLRRTSRHSILSRHVSFVQTIEISPTMNEQRETVDQRNVGNDVVIEMETSSRSSVGTMTLSIGTVNIPFANNSGLTETTEIANLSGKIIDVQG</sequence>
<dbReference type="Proteomes" id="UP000887540">
    <property type="component" value="Unplaced"/>
</dbReference>
<dbReference type="AlphaFoldDB" id="A0A914E8W7"/>
<protein>
    <submittedName>
        <fullName evidence="3">Uncharacterized protein</fullName>
    </submittedName>
</protein>
<keyword evidence="2" id="KW-1185">Reference proteome</keyword>
<keyword evidence="1" id="KW-0472">Membrane</keyword>
<proteinExistence type="predicted"/>
<keyword evidence="1" id="KW-1133">Transmembrane helix</keyword>
<organism evidence="2 3">
    <name type="scientific">Acrobeloides nanus</name>
    <dbReference type="NCBI Taxonomy" id="290746"/>
    <lineage>
        <taxon>Eukaryota</taxon>
        <taxon>Metazoa</taxon>
        <taxon>Ecdysozoa</taxon>
        <taxon>Nematoda</taxon>
        <taxon>Chromadorea</taxon>
        <taxon>Rhabditida</taxon>
        <taxon>Tylenchina</taxon>
        <taxon>Cephalobomorpha</taxon>
        <taxon>Cephaloboidea</taxon>
        <taxon>Cephalobidae</taxon>
        <taxon>Acrobeloides</taxon>
    </lineage>
</organism>
<reference evidence="3" key="1">
    <citation type="submission" date="2022-11" db="UniProtKB">
        <authorList>
            <consortium name="WormBaseParasite"/>
        </authorList>
    </citation>
    <scope>IDENTIFICATION</scope>
</reference>
<keyword evidence="1" id="KW-0812">Transmembrane</keyword>
<name>A0A914E8W7_9BILA</name>
<evidence type="ECO:0000313" key="3">
    <source>
        <dbReference type="WBParaSite" id="ACRNAN_scaffold6192.g17910.t1"/>
    </source>
</evidence>
<evidence type="ECO:0000256" key="1">
    <source>
        <dbReference type="SAM" id="Phobius"/>
    </source>
</evidence>
<feature type="transmembrane region" description="Helical" evidence="1">
    <location>
        <begin position="46"/>
        <end position="65"/>
    </location>
</feature>
<evidence type="ECO:0000313" key="2">
    <source>
        <dbReference type="Proteomes" id="UP000887540"/>
    </source>
</evidence>